<dbReference type="Proteomes" id="UP001364617">
    <property type="component" value="Unassembled WGS sequence"/>
</dbReference>
<protein>
    <submittedName>
        <fullName evidence="1">Uncharacterized protein</fullName>
    </submittedName>
</protein>
<proteinExistence type="predicted"/>
<sequence length="67" mass="7745">MLLCFELDWLDGWSYIHKQTTVLVQETRGHAHLVYWTNPGCHSDVKQKANTCYPAPVILDTWTLQNG</sequence>
<comment type="caution">
    <text evidence="1">The sequence shown here is derived from an EMBL/GenBank/DDBJ whole genome shotgun (WGS) entry which is preliminary data.</text>
</comment>
<reference evidence="1 2" key="1">
    <citation type="submission" date="2024-02" db="EMBL/GenBank/DDBJ databases">
        <title>Chromosome-level genome assembly of the Eurasian Minnow (Phoxinus phoxinus).</title>
        <authorList>
            <person name="Oriowo T.O."/>
            <person name="Martin S."/>
            <person name="Stange M."/>
            <person name="Chrysostomakis Y."/>
            <person name="Brown T."/>
            <person name="Winkler S."/>
            <person name="Kukowka S."/>
            <person name="Myers E.W."/>
            <person name="Bohne A."/>
        </authorList>
    </citation>
    <scope>NUCLEOTIDE SEQUENCE [LARGE SCALE GENOMIC DNA]</scope>
    <source>
        <strain evidence="1">ZFMK-TIS-60720</strain>
        <tissue evidence="1">Whole Organism</tissue>
    </source>
</reference>
<evidence type="ECO:0000313" key="2">
    <source>
        <dbReference type="Proteomes" id="UP001364617"/>
    </source>
</evidence>
<name>A0AAN9HIS8_9TELE</name>
<accession>A0AAN9HIS8</accession>
<gene>
    <name evidence="1" type="ORF">R3I93_001042</name>
</gene>
<dbReference type="EMBL" id="JAYKXH010000001">
    <property type="protein sequence ID" value="KAK7176977.1"/>
    <property type="molecule type" value="Genomic_DNA"/>
</dbReference>
<dbReference type="AlphaFoldDB" id="A0AAN9HIS8"/>
<keyword evidence="2" id="KW-1185">Reference proteome</keyword>
<organism evidence="1 2">
    <name type="scientific">Phoxinus phoxinus</name>
    <name type="common">Eurasian minnow</name>
    <dbReference type="NCBI Taxonomy" id="58324"/>
    <lineage>
        <taxon>Eukaryota</taxon>
        <taxon>Metazoa</taxon>
        <taxon>Chordata</taxon>
        <taxon>Craniata</taxon>
        <taxon>Vertebrata</taxon>
        <taxon>Euteleostomi</taxon>
        <taxon>Actinopterygii</taxon>
        <taxon>Neopterygii</taxon>
        <taxon>Teleostei</taxon>
        <taxon>Ostariophysi</taxon>
        <taxon>Cypriniformes</taxon>
        <taxon>Leuciscidae</taxon>
        <taxon>Phoxininae</taxon>
        <taxon>Phoxinus</taxon>
    </lineage>
</organism>
<evidence type="ECO:0000313" key="1">
    <source>
        <dbReference type="EMBL" id="KAK7176977.1"/>
    </source>
</evidence>